<dbReference type="CDD" id="cd09620">
    <property type="entry name" value="CBM9_like_3"/>
    <property type="match status" value="1"/>
</dbReference>
<comment type="caution">
    <text evidence="2">The sequence shown here is derived from an EMBL/GenBank/DDBJ whole genome shotgun (WGS) entry which is preliminary data.</text>
</comment>
<sequence>MKYVSLLIFLYYLCSSCISQTKTYLVKKTDDSISITGHGSDKAWENANILTEFLHPWEPEGLPSTTFRALSSKTHLYFLYHVEDSQIITPQGNLGEMDTVKSDRVEIFFKSADEKKPYYSLEMDALGRCLDSEGIFNKKIDIDWDWPENNFILKASQNEEGYIVEGAISFASLKQLGIYHDDGILNAGLYRGEYYHKDDGKIAIKWISWVVSNPDKPNFHVPNSFGVLKLEN</sequence>
<dbReference type="EMBL" id="JAMFLZ010000004">
    <property type="protein sequence ID" value="MCL6295339.1"/>
    <property type="molecule type" value="Genomic_DNA"/>
</dbReference>
<reference evidence="2" key="1">
    <citation type="submission" date="2022-05" db="EMBL/GenBank/DDBJ databases">
        <authorList>
            <person name="Park J.-S."/>
        </authorList>
    </citation>
    <scope>NUCLEOTIDE SEQUENCE</scope>
    <source>
        <strain evidence="2">2012CJ34-3</strain>
    </source>
</reference>
<name>A0ABT0QGE3_9FLAO</name>
<organism evidence="2 3">
    <name type="scientific">Jejuia spongiicola</name>
    <dbReference type="NCBI Taxonomy" id="2942207"/>
    <lineage>
        <taxon>Bacteria</taxon>
        <taxon>Pseudomonadati</taxon>
        <taxon>Bacteroidota</taxon>
        <taxon>Flavobacteriia</taxon>
        <taxon>Flavobacteriales</taxon>
        <taxon>Flavobacteriaceae</taxon>
        <taxon>Jejuia</taxon>
    </lineage>
</organism>
<accession>A0ABT0QGE3</accession>
<keyword evidence="3" id="KW-1185">Reference proteome</keyword>
<feature type="domain" description="Carbohydrate-binding" evidence="1">
    <location>
        <begin position="35"/>
        <end position="231"/>
    </location>
</feature>
<dbReference type="SUPFAM" id="SSF49344">
    <property type="entry name" value="CBD9-like"/>
    <property type="match status" value="1"/>
</dbReference>
<dbReference type="Proteomes" id="UP001165381">
    <property type="component" value="Unassembled WGS sequence"/>
</dbReference>
<dbReference type="Pfam" id="PF06452">
    <property type="entry name" value="CBM9_1"/>
    <property type="match status" value="1"/>
</dbReference>
<proteinExistence type="predicted"/>
<dbReference type="RefSeq" id="WP_099563302.1">
    <property type="nucleotide sequence ID" value="NZ_JAMFLZ010000004.1"/>
</dbReference>
<dbReference type="InterPro" id="IPR010502">
    <property type="entry name" value="Carb-bd_dom_fam9"/>
</dbReference>
<dbReference type="Gene3D" id="2.60.40.1190">
    <property type="match status" value="1"/>
</dbReference>
<protein>
    <submittedName>
        <fullName evidence="2">Carbohydrate-binding family 9-like protein</fullName>
    </submittedName>
</protein>
<evidence type="ECO:0000313" key="2">
    <source>
        <dbReference type="EMBL" id="MCL6295339.1"/>
    </source>
</evidence>
<evidence type="ECO:0000259" key="1">
    <source>
        <dbReference type="Pfam" id="PF06452"/>
    </source>
</evidence>
<evidence type="ECO:0000313" key="3">
    <source>
        <dbReference type="Proteomes" id="UP001165381"/>
    </source>
</evidence>
<gene>
    <name evidence="2" type="ORF">M3P09_10060</name>
</gene>